<dbReference type="Proteomes" id="UP001163321">
    <property type="component" value="Chromosome 1"/>
</dbReference>
<evidence type="ECO:0000313" key="1">
    <source>
        <dbReference type="EMBL" id="KAI9922969.1"/>
    </source>
</evidence>
<accession>A0ACC0WY28</accession>
<comment type="caution">
    <text evidence="1">The sequence shown here is derived from an EMBL/GenBank/DDBJ whole genome shotgun (WGS) entry which is preliminary data.</text>
</comment>
<name>A0ACC0WY28_9STRA</name>
<keyword evidence="2" id="KW-1185">Reference proteome</keyword>
<protein>
    <submittedName>
        <fullName evidence="1">Uncharacterized protein</fullName>
    </submittedName>
</protein>
<gene>
    <name evidence="1" type="ORF">PsorP6_002314</name>
</gene>
<dbReference type="EMBL" id="CM047580">
    <property type="protein sequence ID" value="KAI9922969.1"/>
    <property type="molecule type" value="Genomic_DNA"/>
</dbReference>
<sequence length="152" mass="17184">MDVGANEDQNVVSAYGLRALATVVFDIDSGQRLEALHPPTCILSEDAKRSLAHLSLPHCNNQDDGDTQYIVRLRDSADDSCQLLFGFVMYRQQKDEFLKRGYFQKALVLVSSKPYVDLYDRVLRVAGPLYFKVGPQVLPAVYNNIKCWYGFS</sequence>
<evidence type="ECO:0000313" key="2">
    <source>
        <dbReference type="Proteomes" id="UP001163321"/>
    </source>
</evidence>
<organism evidence="1 2">
    <name type="scientific">Peronosclerospora sorghi</name>
    <dbReference type="NCBI Taxonomy" id="230839"/>
    <lineage>
        <taxon>Eukaryota</taxon>
        <taxon>Sar</taxon>
        <taxon>Stramenopiles</taxon>
        <taxon>Oomycota</taxon>
        <taxon>Peronosporomycetes</taxon>
        <taxon>Peronosporales</taxon>
        <taxon>Peronosporaceae</taxon>
        <taxon>Peronosclerospora</taxon>
    </lineage>
</organism>
<proteinExistence type="predicted"/>
<reference evidence="1 2" key="1">
    <citation type="journal article" date="2022" name="bioRxiv">
        <title>The genome of the oomycete Peronosclerospora sorghi, a cosmopolitan pathogen of maize and sorghum, is inflated with dispersed pseudogenes.</title>
        <authorList>
            <person name="Fletcher K."/>
            <person name="Martin F."/>
            <person name="Isakeit T."/>
            <person name="Cavanaugh K."/>
            <person name="Magill C."/>
            <person name="Michelmore R."/>
        </authorList>
    </citation>
    <scope>NUCLEOTIDE SEQUENCE [LARGE SCALE GENOMIC DNA]</scope>
    <source>
        <strain evidence="1">P6</strain>
    </source>
</reference>